<dbReference type="OrthoDB" id="446723at2759"/>
<proteinExistence type="predicted"/>
<dbReference type="InterPro" id="IPR000073">
    <property type="entry name" value="AB_hydrolase_1"/>
</dbReference>
<feature type="transmembrane region" description="Helical" evidence="1">
    <location>
        <begin position="43"/>
        <end position="61"/>
    </location>
</feature>
<evidence type="ECO:0000313" key="5">
    <source>
        <dbReference type="Proteomes" id="UP000054350"/>
    </source>
</evidence>
<accession>A0A0L0SKN1</accession>
<sequence length="417" mass="44554">MSPSSSTSPLPLDQSMASDELTMTWPQWCGSCALSVVGTLLRWILRALLVLMGIVAVLMMFPTLQRGLIYMNWVSWPLGDLSAPEQFGLHGFVHNVRLASTKGATLGAWHLVFDPTQEPARRSVLDPTAADPVPPSTQIAPNDTVILYLHGNAGNRATGRRVRFYQTLQHVLAHASPTTRSHILAFDYRGFGDSTGSPDQQSVTHDAETALAYLASRGALPHRTVVIGHSLGTGVSAQLMRTHTAATLVLLAPFTSLPDAALQYPFFPVLRILAAVAAPLTPPGVADRQLRAWVAAAAADPWNTRAVLPAIARRMPVLIIHGAQDRTIPVTHAHALVGRRSSTRKVQGGEGRVVTGTNGVRLVEVAHGGHDDLHDHALAQDALAQWTVDAVERATARHAAQSMADVTGAVVADTQGS</sequence>
<dbReference type="SUPFAM" id="SSF53474">
    <property type="entry name" value="alpha/beta-Hydrolases"/>
    <property type="match status" value="1"/>
</dbReference>
<evidence type="ECO:0000256" key="1">
    <source>
        <dbReference type="SAM" id="Phobius"/>
    </source>
</evidence>
<gene>
    <name evidence="3" type="ORF">AMAG_08152</name>
    <name evidence="4" type="ORF">AMAG_08154</name>
</gene>
<dbReference type="PANTHER" id="PTHR12277:SF81">
    <property type="entry name" value="PROTEIN ABHD13"/>
    <property type="match status" value="1"/>
</dbReference>
<dbReference type="PANTHER" id="PTHR12277">
    <property type="entry name" value="ALPHA/BETA HYDROLASE DOMAIN-CONTAINING PROTEIN"/>
    <property type="match status" value="1"/>
</dbReference>
<dbReference type="STRING" id="578462.A0A0L0SKN1"/>
<dbReference type="Proteomes" id="UP000054350">
    <property type="component" value="Unassembled WGS sequence"/>
</dbReference>
<reference evidence="5" key="2">
    <citation type="submission" date="2009-11" db="EMBL/GenBank/DDBJ databases">
        <title>The Genome Sequence of Allomyces macrogynus strain ATCC 38327.</title>
        <authorList>
            <consortium name="The Broad Institute Genome Sequencing Platform"/>
            <person name="Russ C."/>
            <person name="Cuomo C."/>
            <person name="Shea T."/>
            <person name="Young S.K."/>
            <person name="Zeng Q."/>
            <person name="Koehrsen M."/>
            <person name="Haas B."/>
            <person name="Borodovsky M."/>
            <person name="Guigo R."/>
            <person name="Alvarado L."/>
            <person name="Berlin A."/>
            <person name="Borenstein D."/>
            <person name="Chen Z."/>
            <person name="Engels R."/>
            <person name="Freedman E."/>
            <person name="Gellesch M."/>
            <person name="Goldberg J."/>
            <person name="Griggs A."/>
            <person name="Gujja S."/>
            <person name="Heiman D."/>
            <person name="Hepburn T."/>
            <person name="Howarth C."/>
            <person name="Jen D."/>
            <person name="Larson L."/>
            <person name="Lewis B."/>
            <person name="Mehta T."/>
            <person name="Park D."/>
            <person name="Pearson M."/>
            <person name="Roberts A."/>
            <person name="Saif S."/>
            <person name="Shenoy N."/>
            <person name="Sisk P."/>
            <person name="Stolte C."/>
            <person name="Sykes S."/>
            <person name="Walk T."/>
            <person name="White J."/>
            <person name="Yandava C."/>
            <person name="Burger G."/>
            <person name="Gray M.W."/>
            <person name="Holland P.W.H."/>
            <person name="King N."/>
            <person name="Lang F.B.F."/>
            <person name="Roger A.J."/>
            <person name="Ruiz-Trillo I."/>
            <person name="Lander E."/>
            <person name="Nusbaum C."/>
        </authorList>
    </citation>
    <scope>NUCLEOTIDE SEQUENCE [LARGE SCALE GENOMIC DNA]</scope>
    <source>
        <strain evidence="5">ATCC 38327</strain>
    </source>
</reference>
<dbReference type="VEuPathDB" id="FungiDB:AMAG_08152"/>
<keyword evidence="1" id="KW-0812">Transmembrane</keyword>
<dbReference type="EMBL" id="GG745341">
    <property type="protein sequence ID" value="KNE62983.1"/>
    <property type="molecule type" value="Genomic_DNA"/>
</dbReference>
<evidence type="ECO:0000313" key="4">
    <source>
        <dbReference type="EMBL" id="KNE62983.1"/>
    </source>
</evidence>
<keyword evidence="1" id="KW-0472">Membrane</keyword>
<dbReference type="Gene3D" id="3.40.50.1820">
    <property type="entry name" value="alpha/beta hydrolase"/>
    <property type="match status" value="1"/>
</dbReference>
<keyword evidence="5" id="KW-1185">Reference proteome</keyword>
<dbReference type="Pfam" id="PF12697">
    <property type="entry name" value="Abhydrolase_6"/>
    <property type="match status" value="1"/>
</dbReference>
<feature type="domain" description="AB hydrolase-1" evidence="2">
    <location>
        <begin position="146"/>
        <end position="377"/>
    </location>
</feature>
<dbReference type="InterPro" id="IPR029058">
    <property type="entry name" value="AB_hydrolase_fold"/>
</dbReference>
<evidence type="ECO:0000259" key="2">
    <source>
        <dbReference type="Pfam" id="PF12697"/>
    </source>
</evidence>
<dbReference type="OMA" id="CCLPWVQ"/>
<name>A0A0L0SKN1_ALLM3</name>
<protein>
    <recommendedName>
        <fullName evidence="2">AB hydrolase-1 domain-containing protein</fullName>
    </recommendedName>
</protein>
<reference evidence="4 5" key="1">
    <citation type="submission" date="2009-11" db="EMBL/GenBank/DDBJ databases">
        <title>Annotation of Allomyces macrogynus ATCC 38327.</title>
        <authorList>
            <consortium name="The Broad Institute Genome Sequencing Platform"/>
            <person name="Russ C."/>
            <person name="Cuomo C."/>
            <person name="Burger G."/>
            <person name="Gray M.W."/>
            <person name="Holland P.W.H."/>
            <person name="King N."/>
            <person name="Lang F.B.F."/>
            <person name="Roger A.J."/>
            <person name="Ruiz-Trillo I."/>
            <person name="Young S.K."/>
            <person name="Zeng Q."/>
            <person name="Gargeya S."/>
            <person name="Fitzgerald M."/>
            <person name="Haas B."/>
            <person name="Abouelleil A."/>
            <person name="Alvarado L."/>
            <person name="Arachchi H.M."/>
            <person name="Berlin A."/>
            <person name="Chapman S.B."/>
            <person name="Gearin G."/>
            <person name="Goldberg J."/>
            <person name="Griggs A."/>
            <person name="Gujja S."/>
            <person name="Hansen M."/>
            <person name="Heiman D."/>
            <person name="Howarth C."/>
            <person name="Larimer J."/>
            <person name="Lui A."/>
            <person name="MacDonald P.J.P."/>
            <person name="McCowen C."/>
            <person name="Montmayeur A."/>
            <person name="Murphy C."/>
            <person name="Neiman D."/>
            <person name="Pearson M."/>
            <person name="Priest M."/>
            <person name="Roberts A."/>
            <person name="Saif S."/>
            <person name="Shea T."/>
            <person name="Sisk P."/>
            <person name="Stolte C."/>
            <person name="Sykes S."/>
            <person name="Wortman J."/>
            <person name="Nusbaum C."/>
            <person name="Birren B."/>
        </authorList>
    </citation>
    <scope>NUCLEOTIDE SEQUENCE [LARGE SCALE GENOMIC DNA]</scope>
    <source>
        <strain evidence="4 5">ATCC 38327</strain>
    </source>
</reference>
<evidence type="ECO:0000313" key="3">
    <source>
        <dbReference type="EMBL" id="KNE62982.1"/>
    </source>
</evidence>
<organism evidence="4 5">
    <name type="scientific">Allomyces macrogynus (strain ATCC 38327)</name>
    <name type="common">Allomyces javanicus var. macrogynus</name>
    <dbReference type="NCBI Taxonomy" id="578462"/>
    <lineage>
        <taxon>Eukaryota</taxon>
        <taxon>Fungi</taxon>
        <taxon>Fungi incertae sedis</taxon>
        <taxon>Blastocladiomycota</taxon>
        <taxon>Blastocladiomycetes</taxon>
        <taxon>Blastocladiales</taxon>
        <taxon>Blastocladiaceae</taxon>
        <taxon>Allomyces</taxon>
    </lineage>
</organism>
<dbReference type="eggNOG" id="KOG1552">
    <property type="taxonomic scope" value="Eukaryota"/>
</dbReference>
<dbReference type="VEuPathDB" id="FungiDB:AMAG_08154"/>
<dbReference type="AlphaFoldDB" id="A0A0L0SKN1"/>
<keyword evidence="1" id="KW-1133">Transmembrane helix</keyword>
<dbReference type="EMBL" id="GG745341">
    <property type="protein sequence ID" value="KNE62982.1"/>
    <property type="molecule type" value="Genomic_DNA"/>
</dbReference>